<dbReference type="Proteomes" id="UP001595713">
    <property type="component" value="Unassembled WGS sequence"/>
</dbReference>
<evidence type="ECO:0000313" key="1">
    <source>
        <dbReference type="EMBL" id="MFC3580888.1"/>
    </source>
</evidence>
<dbReference type="EMBL" id="JBHRXP010000007">
    <property type="protein sequence ID" value="MFC3580888.1"/>
    <property type="molecule type" value="Genomic_DNA"/>
</dbReference>
<organism evidence="1 2">
    <name type="scientific">Sphingomonas hylomeconis</name>
    <dbReference type="NCBI Taxonomy" id="1395958"/>
    <lineage>
        <taxon>Bacteria</taxon>
        <taxon>Pseudomonadati</taxon>
        <taxon>Pseudomonadota</taxon>
        <taxon>Alphaproteobacteria</taxon>
        <taxon>Sphingomonadales</taxon>
        <taxon>Sphingomonadaceae</taxon>
        <taxon>Sphingomonas</taxon>
    </lineage>
</organism>
<dbReference type="Gene3D" id="3.30.70.2590">
    <property type="match status" value="1"/>
</dbReference>
<evidence type="ECO:0000313" key="2">
    <source>
        <dbReference type="Proteomes" id="UP001595713"/>
    </source>
</evidence>
<gene>
    <name evidence="1" type="primary">bcsD</name>
    <name evidence="1" type="ORF">ACFONA_12000</name>
</gene>
<reference evidence="2" key="1">
    <citation type="journal article" date="2019" name="Int. J. Syst. Evol. Microbiol.">
        <title>The Global Catalogue of Microorganisms (GCM) 10K type strain sequencing project: providing services to taxonomists for standard genome sequencing and annotation.</title>
        <authorList>
            <consortium name="The Broad Institute Genomics Platform"/>
            <consortium name="The Broad Institute Genome Sequencing Center for Infectious Disease"/>
            <person name="Wu L."/>
            <person name="Ma J."/>
        </authorList>
    </citation>
    <scope>NUCLEOTIDE SEQUENCE [LARGE SCALE GENOMIC DNA]</scope>
    <source>
        <strain evidence="2">KCTC 42739</strain>
    </source>
</reference>
<sequence>MTHWPTTIESASAASDLLLGGIVAEIAAGANAAQRRAFYRAVGSRIAALHPLGNVQDIAGLTTAVNTLWADYGCGQAKFAMADDGIVITHTNLPPSLSAVLGEAAEHTMGPLLEGAYDSWLRSLGSGPALTTRTLWWSNTEARLKHGR</sequence>
<proteinExistence type="predicted"/>
<dbReference type="InterPro" id="IPR038470">
    <property type="entry name" value="Cellsynth_D_sf"/>
</dbReference>
<protein>
    <submittedName>
        <fullName evidence="1">Cellulose biosynthesis protein BcsD</fullName>
    </submittedName>
</protein>
<keyword evidence="2" id="KW-1185">Reference proteome</keyword>
<name>A0ABV7SWL5_9SPHN</name>
<dbReference type="RefSeq" id="WP_261294333.1">
    <property type="nucleotide sequence ID" value="NZ_JANQBK010000005.1"/>
</dbReference>
<dbReference type="InterPro" id="IPR022798">
    <property type="entry name" value="BcsD_bac"/>
</dbReference>
<dbReference type="Pfam" id="PF03500">
    <property type="entry name" value="Cellsynth_D"/>
    <property type="match status" value="1"/>
</dbReference>
<comment type="caution">
    <text evidence="1">The sequence shown here is derived from an EMBL/GenBank/DDBJ whole genome shotgun (WGS) entry which is preliminary data.</text>
</comment>
<accession>A0ABV7SWL5</accession>